<comment type="caution">
    <text evidence="1">The sequence shown here is derived from an EMBL/GenBank/DDBJ whole genome shotgun (WGS) entry which is preliminary data.</text>
</comment>
<reference evidence="1 2" key="1">
    <citation type="submission" date="2018-10" db="EMBL/GenBank/DDBJ databases">
        <title>Phylogenomics of Brevibacillus.</title>
        <authorList>
            <person name="Dunlap C."/>
        </authorList>
    </citation>
    <scope>NUCLEOTIDE SEQUENCE [LARGE SCALE GENOMIC DNA]</scope>
    <source>
        <strain evidence="1 2">DSM 100115</strain>
    </source>
</reference>
<name>A0A3M8B7S1_9BACL</name>
<proteinExistence type="predicted"/>
<dbReference type="AlphaFoldDB" id="A0A3M8B7S1"/>
<dbReference type="Proteomes" id="UP000268829">
    <property type="component" value="Unassembled WGS sequence"/>
</dbReference>
<sequence length="92" mass="11085">MKPRIIRFKKDFLINKLDLPHSAILDEIVGNSRWSIQHKIIFEYQGKFYRAYYSIGATEMQDESPWEYEDEVECVEVELKKVEVLKWVDKTE</sequence>
<dbReference type="EMBL" id="RHHS01000013">
    <property type="protein sequence ID" value="RNB59352.1"/>
    <property type="molecule type" value="Genomic_DNA"/>
</dbReference>
<accession>A0A3M8B7S1</accession>
<evidence type="ECO:0000313" key="2">
    <source>
        <dbReference type="Proteomes" id="UP000268829"/>
    </source>
</evidence>
<protein>
    <submittedName>
        <fullName evidence="1">Uncharacterized protein</fullName>
    </submittedName>
</protein>
<dbReference type="RefSeq" id="WP_122903519.1">
    <property type="nucleotide sequence ID" value="NZ_RHHS01000013.1"/>
</dbReference>
<dbReference type="OrthoDB" id="2937126at2"/>
<gene>
    <name evidence="1" type="ORF">EDM57_04210</name>
</gene>
<organism evidence="1 2">
    <name type="scientific">Brevibacillus gelatini</name>
    <dbReference type="NCBI Taxonomy" id="1655277"/>
    <lineage>
        <taxon>Bacteria</taxon>
        <taxon>Bacillati</taxon>
        <taxon>Bacillota</taxon>
        <taxon>Bacilli</taxon>
        <taxon>Bacillales</taxon>
        <taxon>Paenibacillaceae</taxon>
        <taxon>Brevibacillus</taxon>
    </lineage>
</organism>
<keyword evidence="2" id="KW-1185">Reference proteome</keyword>
<evidence type="ECO:0000313" key="1">
    <source>
        <dbReference type="EMBL" id="RNB59352.1"/>
    </source>
</evidence>